<dbReference type="InterPro" id="IPR025610">
    <property type="entry name" value="MYC/MYB_N"/>
</dbReference>
<name>A0A2P6R9P6_ROSCH</name>
<reference evidence="7 8" key="1">
    <citation type="journal article" date="2018" name="Nat. Genet.">
        <title>The Rosa genome provides new insights in the design of modern roses.</title>
        <authorList>
            <person name="Bendahmane M."/>
        </authorList>
    </citation>
    <scope>NUCLEOTIDE SEQUENCE [LARGE SCALE GENOMIC DNA]</scope>
    <source>
        <strain evidence="8">cv. Old Blush</strain>
    </source>
</reference>
<feature type="region of interest" description="Disordered" evidence="5">
    <location>
        <begin position="502"/>
        <end position="548"/>
    </location>
</feature>
<evidence type="ECO:0000313" key="7">
    <source>
        <dbReference type="EMBL" id="PRQ43152.1"/>
    </source>
</evidence>
<comment type="caution">
    <text evidence="7">The sequence shown here is derived from an EMBL/GenBank/DDBJ whole genome shotgun (WGS) entry which is preliminary data.</text>
</comment>
<dbReference type="Gramene" id="PRQ43152">
    <property type="protein sequence ID" value="PRQ43152"/>
    <property type="gene ID" value="RchiOBHm_Chr3g0465361"/>
</dbReference>
<dbReference type="Proteomes" id="UP000238479">
    <property type="component" value="Chromosome 3"/>
</dbReference>
<dbReference type="PANTHER" id="PTHR46196:SF3">
    <property type="entry name" value="TRANSCRIPTION FACTOR LHW-LIKE ISOFORM X1"/>
    <property type="match status" value="1"/>
</dbReference>
<feature type="domain" description="BHLH" evidence="6">
    <location>
        <begin position="534"/>
        <end position="583"/>
    </location>
</feature>
<evidence type="ECO:0000256" key="1">
    <source>
        <dbReference type="ARBA" id="ARBA00004123"/>
    </source>
</evidence>
<dbReference type="Pfam" id="PF14215">
    <property type="entry name" value="bHLH-MYC_N"/>
    <property type="match status" value="1"/>
</dbReference>
<evidence type="ECO:0000256" key="3">
    <source>
        <dbReference type="ARBA" id="ARBA00023163"/>
    </source>
</evidence>
<feature type="region of interest" description="Disordered" evidence="5">
    <location>
        <begin position="602"/>
        <end position="622"/>
    </location>
</feature>
<proteinExistence type="predicted"/>
<sequence>MGTTALRQLLKTLCSNSLWTYGVFWKLKHQTDLILSWEDGYCHQPKPRETVDRATDSIYFGEANEISFKKCATGMHEGGSAGYPIGLAVADMSHLHYTFGKGVVGEVASTGNHSWVLLDGLRTSVSDSNLVSDCPDEWLLQFALGVKTILLVPVLPHGVLQFGSLETVDEDLAVVAFMKDRFNDIHNLMGKAVPSNLNRGIQAPYSWSLLSGLMENTYESSTVGINPLKVETSEDIGNNRRNDNLLSTLEQFMQFPTIEDPHFGIDPSVLKNAGECEIGVPAFCSTGEANTVNQSTHTSVLDMVENQIFGLSCQEEELFAFSQNGGYNFGVFGESFGGFNSNTAGSAAEQLFKFNNDTRHNSVNNFFEFPETSELHKALGTSFQRQTNEQLWDLSISIDDTCSSSGVQKDLISSINPPWFSNGCDAENLLEASVAKDDTSSSISDGIKSCTTSSRQFSASYKQLKFEEGGPMECEPMIWSHTSALPATRKTSSSFTGMMNTVVDDEQEEKGTKGHTPTQPKREQKLSGTNARRAKPGNSPKLRPRDRQLIQDRVKELRELVPNGAKCSIDGLLDRTIKHMMYLRSMTNQAEKLKSYAHQDQEAPHCNNTNETPSGSSNGTSRAFELGNELQISPIVVEDLEHPGHMLIEMLCDEHGLFLEIAQAIRRLELTVLKGVMETRSNNLWAHFVVEV</sequence>
<dbReference type="AlphaFoldDB" id="A0A2P6R9P6"/>
<dbReference type="Pfam" id="PF23176">
    <property type="entry name" value="bHLH_LHW"/>
    <property type="match status" value="1"/>
</dbReference>
<comment type="subcellular location">
    <subcellularLocation>
        <location evidence="1">Nucleus</location>
    </subcellularLocation>
</comment>
<dbReference type="PROSITE" id="PS50888">
    <property type="entry name" value="BHLH"/>
    <property type="match status" value="1"/>
</dbReference>
<accession>A0A2P6R9P6</accession>
<evidence type="ECO:0000259" key="6">
    <source>
        <dbReference type="PROSITE" id="PS50888"/>
    </source>
</evidence>
<gene>
    <name evidence="7" type="ORF">RchiOBHm_Chr3g0465361</name>
</gene>
<feature type="compositionally biased region" description="Polar residues" evidence="5">
    <location>
        <begin position="606"/>
        <end position="621"/>
    </location>
</feature>
<keyword evidence="8" id="KW-1185">Reference proteome</keyword>
<organism evidence="7 8">
    <name type="scientific">Rosa chinensis</name>
    <name type="common">China rose</name>
    <dbReference type="NCBI Taxonomy" id="74649"/>
    <lineage>
        <taxon>Eukaryota</taxon>
        <taxon>Viridiplantae</taxon>
        <taxon>Streptophyta</taxon>
        <taxon>Embryophyta</taxon>
        <taxon>Tracheophyta</taxon>
        <taxon>Spermatophyta</taxon>
        <taxon>Magnoliopsida</taxon>
        <taxon>eudicotyledons</taxon>
        <taxon>Gunneridae</taxon>
        <taxon>Pentapetalae</taxon>
        <taxon>rosids</taxon>
        <taxon>fabids</taxon>
        <taxon>Rosales</taxon>
        <taxon>Rosaceae</taxon>
        <taxon>Rosoideae</taxon>
        <taxon>Rosoideae incertae sedis</taxon>
        <taxon>Rosa</taxon>
    </lineage>
</organism>
<dbReference type="EMBL" id="PDCK01000041">
    <property type="protein sequence ID" value="PRQ43152.1"/>
    <property type="molecule type" value="Genomic_DNA"/>
</dbReference>
<dbReference type="OMA" id="RSESTWA"/>
<evidence type="ECO:0000256" key="5">
    <source>
        <dbReference type="SAM" id="MobiDB-lite"/>
    </source>
</evidence>
<dbReference type="InterPro" id="IPR011598">
    <property type="entry name" value="bHLH_dom"/>
</dbReference>
<keyword evidence="2" id="KW-0805">Transcription regulation</keyword>
<evidence type="ECO:0000313" key="8">
    <source>
        <dbReference type="Proteomes" id="UP000238479"/>
    </source>
</evidence>
<dbReference type="GO" id="GO:0005634">
    <property type="term" value="C:nucleus"/>
    <property type="evidence" value="ECO:0007669"/>
    <property type="project" value="UniProtKB-SubCell"/>
</dbReference>
<protein>
    <submittedName>
        <fullName evidence="7">Putative transcription factor bHLH family</fullName>
    </submittedName>
</protein>
<dbReference type="PANTHER" id="PTHR46196">
    <property type="entry name" value="TRANSCRIPTION FACTOR BHLH155-LIKE ISOFORM X1-RELATED"/>
    <property type="match status" value="1"/>
</dbReference>
<dbReference type="GO" id="GO:0046983">
    <property type="term" value="F:protein dimerization activity"/>
    <property type="evidence" value="ECO:0007669"/>
    <property type="project" value="InterPro"/>
</dbReference>
<dbReference type="GO" id="GO:0003700">
    <property type="term" value="F:DNA-binding transcription factor activity"/>
    <property type="evidence" value="ECO:0007669"/>
    <property type="project" value="InterPro"/>
</dbReference>
<dbReference type="STRING" id="74649.A0A2P6R9P6"/>
<keyword evidence="3" id="KW-0804">Transcription</keyword>
<dbReference type="InterPro" id="IPR043561">
    <property type="entry name" value="LHW-like"/>
</dbReference>
<keyword evidence="4" id="KW-0539">Nucleus</keyword>
<evidence type="ECO:0000256" key="2">
    <source>
        <dbReference type="ARBA" id="ARBA00023015"/>
    </source>
</evidence>
<evidence type="ECO:0000256" key="4">
    <source>
        <dbReference type="ARBA" id="ARBA00023242"/>
    </source>
</evidence>